<dbReference type="Gene3D" id="3.30.420.380">
    <property type="match status" value="1"/>
</dbReference>
<evidence type="ECO:0000256" key="1">
    <source>
        <dbReference type="SAM" id="MobiDB-lite"/>
    </source>
</evidence>
<evidence type="ECO:0000313" key="4">
    <source>
        <dbReference type="EMBL" id="BDG08987.1"/>
    </source>
</evidence>
<keyword evidence="2" id="KW-0812">Transmembrane</keyword>
<reference evidence="5" key="1">
    <citation type="journal article" date="2022" name="Int. J. Syst. Evol. Microbiol.">
        <title>Anaeromyxobacter oryzae sp. nov., Anaeromyxobacter diazotrophicus sp. nov. and Anaeromyxobacter paludicola sp. nov., isolated from paddy soils.</title>
        <authorList>
            <person name="Itoh H."/>
            <person name="Xu Z."/>
            <person name="Mise K."/>
            <person name="Masuda Y."/>
            <person name="Ushijima N."/>
            <person name="Hayakawa C."/>
            <person name="Shiratori Y."/>
            <person name="Senoo K."/>
        </authorList>
    </citation>
    <scope>NUCLEOTIDE SEQUENCE [LARGE SCALE GENOMIC DNA]</scope>
    <source>
        <strain evidence="5">Red630</strain>
    </source>
</reference>
<dbReference type="RefSeq" id="WP_248340543.1">
    <property type="nucleotide sequence ID" value="NZ_AP025592.1"/>
</dbReference>
<dbReference type="EMBL" id="AP025592">
    <property type="protein sequence ID" value="BDG08987.1"/>
    <property type="molecule type" value="Genomic_DNA"/>
</dbReference>
<dbReference type="InterPro" id="IPR050696">
    <property type="entry name" value="FtsA/MreB"/>
</dbReference>
<accession>A0ABN6N731</accession>
<feature type="region of interest" description="Disordered" evidence="1">
    <location>
        <begin position="179"/>
        <end position="205"/>
    </location>
</feature>
<sequence>MAQQILGLDLGADEVRGVLLEGSFRGQQVTAAASAPVAPPAEGEEAPDLLSRQAAAAQALLAGQGWAWDVAIVALPGASAAALAVTLPFTDLRRIEQTVGFEVEGQIPFDLDQAAWDWQPLGQREGRTDLLVAVTRKEELAALLAALAGAGLDPRAVVPPAVAYASLFAGAVATSAPAPAPAASDAAAPEAGAGEPASPPAAPAPCAPVEGVLDLRAGRASLALVRGTELQAGRTFGLGAGDPVRALSRELRATLRAWRARLGPGHHPVARLHLAGEAARLPGLPEALAPELEGPVAPLALAPWAASRLPDGAGPDYALALALALRGQQGARAGRLNLRRRDLAFTRDFEHLRGKVARLAVYAALVLALALTSAVVRVVALSHQESLLDGALCETTKKVVGRCLDNFETAEAVLKGRGTPSAAIPRISSVDVLAELEQRAPDVPMKLERIEITREKLHLQGTTEAAENVDRIVTSLRGSRCFGDARSGGARKRASDGKFEFSVDSDLTCDVTAAAQGGKG</sequence>
<protein>
    <recommendedName>
        <fullName evidence="3">GspL cytoplasmic actin-ATPase-like domain-containing protein</fullName>
    </recommendedName>
</protein>
<dbReference type="InterPro" id="IPR024230">
    <property type="entry name" value="GspL_cyto_dom"/>
</dbReference>
<feature type="domain" description="GspL cytoplasmic actin-ATPase-like" evidence="3">
    <location>
        <begin position="73"/>
        <end position="163"/>
    </location>
</feature>
<feature type="compositionally biased region" description="Low complexity" evidence="1">
    <location>
        <begin position="179"/>
        <end position="196"/>
    </location>
</feature>
<dbReference type="SUPFAM" id="SSF53067">
    <property type="entry name" value="Actin-like ATPase domain"/>
    <property type="match status" value="1"/>
</dbReference>
<evidence type="ECO:0000259" key="3">
    <source>
        <dbReference type="Pfam" id="PF05134"/>
    </source>
</evidence>
<dbReference type="PANTHER" id="PTHR32432">
    <property type="entry name" value="CELL DIVISION PROTEIN FTSA-RELATED"/>
    <property type="match status" value="1"/>
</dbReference>
<organism evidence="4 5">
    <name type="scientific">Anaeromyxobacter paludicola</name>
    <dbReference type="NCBI Taxonomy" id="2918171"/>
    <lineage>
        <taxon>Bacteria</taxon>
        <taxon>Pseudomonadati</taxon>
        <taxon>Myxococcota</taxon>
        <taxon>Myxococcia</taxon>
        <taxon>Myxococcales</taxon>
        <taxon>Cystobacterineae</taxon>
        <taxon>Anaeromyxobacteraceae</taxon>
        <taxon>Anaeromyxobacter</taxon>
    </lineage>
</organism>
<keyword evidence="2" id="KW-0472">Membrane</keyword>
<keyword evidence="2" id="KW-1133">Transmembrane helix</keyword>
<dbReference type="InterPro" id="IPR043129">
    <property type="entry name" value="ATPase_NBD"/>
</dbReference>
<proteinExistence type="predicted"/>
<keyword evidence="5" id="KW-1185">Reference proteome</keyword>
<evidence type="ECO:0000256" key="2">
    <source>
        <dbReference type="SAM" id="Phobius"/>
    </source>
</evidence>
<name>A0ABN6N731_9BACT</name>
<evidence type="ECO:0000313" key="5">
    <source>
        <dbReference type="Proteomes" id="UP001162734"/>
    </source>
</evidence>
<gene>
    <name evidence="4" type="ORF">AMPC_21000</name>
</gene>
<dbReference type="Proteomes" id="UP001162734">
    <property type="component" value="Chromosome"/>
</dbReference>
<dbReference type="Pfam" id="PF05134">
    <property type="entry name" value="T2SSL"/>
    <property type="match status" value="1"/>
</dbReference>
<feature type="transmembrane region" description="Helical" evidence="2">
    <location>
        <begin position="359"/>
        <end position="380"/>
    </location>
</feature>
<dbReference type="PANTHER" id="PTHR32432:SF3">
    <property type="entry name" value="ETHANOLAMINE UTILIZATION PROTEIN EUTJ"/>
    <property type="match status" value="1"/>
</dbReference>